<keyword evidence="1" id="KW-0472">Membrane</keyword>
<sequence length="559" mass="60541">MTDTSRAVVRYLGGETGHRSFFGGTHSRTRVAMLALFIALGIVLTPLVGWPGLAVGALGCGITLLVTAKTHRGSVVERRRKSRRWRTRSRAGTLDFAPFTDEAWEQARLDLKAARSSRKRGRAKNIAEARKRLTALRVHPDGADGMGWLQHGRGQPGIAWHAPAGEDDYLSVAFSVTGQLRGIESTAVMTRAAEGWGHFLAGRAPHSSLVGNVQTVTRVLPADSAMQQFWVLNSLDDEAPADAIASYEEVLRLTGEDAMVQRHLVTVSWPITAAFTDAASKFGEGRDGWRALMKNEIDATVRGLTEARLGHVEALTARQTTAVILHQQNPSRPIDEVADVDPASLGVRSHDEFSAHVVTGADPSRADHVDGDAVEWWHRTAAITADALVTAPRTQLWVLDLLIGNDLSFIRSVSFHIHLIPAAEAKIAARQDVVRDAAETLARREAGKISADDTEAAMSAANRRRSDLVSGSHHHGAAWVGFVTISVRGRDELARASRQLEDTCSTSLGIERLDWLDSYQAAASGTTWPIGRGIGPSRKAFSSRLYSRLAGKSEKGAIS</sequence>
<accession>A0A916SJE9</accession>
<dbReference type="AlphaFoldDB" id="A0A916SJE9"/>
<dbReference type="EMBL" id="BMGB01000001">
    <property type="protein sequence ID" value="GGA99213.1"/>
    <property type="molecule type" value="Genomic_DNA"/>
</dbReference>
<organism evidence="2 3">
    <name type="scientific">Conyzicola nivalis</name>
    <dbReference type="NCBI Taxonomy" id="1477021"/>
    <lineage>
        <taxon>Bacteria</taxon>
        <taxon>Bacillati</taxon>
        <taxon>Actinomycetota</taxon>
        <taxon>Actinomycetes</taxon>
        <taxon>Micrococcales</taxon>
        <taxon>Microbacteriaceae</taxon>
        <taxon>Conyzicola</taxon>
    </lineage>
</organism>
<dbReference type="RefSeq" id="WP_188509760.1">
    <property type="nucleotide sequence ID" value="NZ_BMGB01000001.1"/>
</dbReference>
<evidence type="ECO:0000313" key="3">
    <source>
        <dbReference type="Proteomes" id="UP000606922"/>
    </source>
</evidence>
<dbReference type="Proteomes" id="UP000606922">
    <property type="component" value="Unassembled WGS sequence"/>
</dbReference>
<keyword evidence="1" id="KW-1133">Transmembrane helix</keyword>
<gene>
    <name evidence="2" type="ORF">GCM10010979_12120</name>
</gene>
<reference evidence="2" key="2">
    <citation type="submission" date="2020-09" db="EMBL/GenBank/DDBJ databases">
        <authorList>
            <person name="Sun Q."/>
            <person name="Zhou Y."/>
        </authorList>
    </citation>
    <scope>NUCLEOTIDE SEQUENCE</scope>
    <source>
        <strain evidence="2">CGMCC 1.12813</strain>
    </source>
</reference>
<name>A0A916SJE9_9MICO</name>
<evidence type="ECO:0000313" key="2">
    <source>
        <dbReference type="EMBL" id="GGA99213.1"/>
    </source>
</evidence>
<proteinExistence type="predicted"/>
<reference evidence="2" key="1">
    <citation type="journal article" date="2014" name="Int. J. Syst. Evol. Microbiol.">
        <title>Complete genome sequence of Corynebacterium casei LMG S-19264T (=DSM 44701T), isolated from a smear-ripened cheese.</title>
        <authorList>
            <consortium name="US DOE Joint Genome Institute (JGI-PGF)"/>
            <person name="Walter F."/>
            <person name="Albersmeier A."/>
            <person name="Kalinowski J."/>
            <person name="Ruckert C."/>
        </authorList>
    </citation>
    <scope>NUCLEOTIDE SEQUENCE</scope>
    <source>
        <strain evidence="2">CGMCC 1.12813</strain>
    </source>
</reference>
<feature type="transmembrane region" description="Helical" evidence="1">
    <location>
        <begin position="31"/>
        <end position="48"/>
    </location>
</feature>
<keyword evidence="1" id="KW-0812">Transmembrane</keyword>
<protein>
    <submittedName>
        <fullName evidence="2">Uncharacterized protein</fullName>
    </submittedName>
</protein>
<keyword evidence="3" id="KW-1185">Reference proteome</keyword>
<evidence type="ECO:0000256" key="1">
    <source>
        <dbReference type="SAM" id="Phobius"/>
    </source>
</evidence>
<comment type="caution">
    <text evidence="2">The sequence shown here is derived from an EMBL/GenBank/DDBJ whole genome shotgun (WGS) entry which is preliminary data.</text>
</comment>